<feature type="region of interest" description="Disordered" evidence="1">
    <location>
        <begin position="324"/>
        <end position="368"/>
    </location>
</feature>
<accession>A0A3R7W939</accession>
<organism evidence="2 3">
    <name type="scientific">Aphanomyces astaci</name>
    <name type="common">Crayfish plague agent</name>
    <dbReference type="NCBI Taxonomy" id="112090"/>
    <lineage>
        <taxon>Eukaryota</taxon>
        <taxon>Sar</taxon>
        <taxon>Stramenopiles</taxon>
        <taxon>Oomycota</taxon>
        <taxon>Saprolegniomycetes</taxon>
        <taxon>Saprolegniales</taxon>
        <taxon>Verrucalvaceae</taxon>
        <taxon>Aphanomyces</taxon>
    </lineage>
</organism>
<dbReference type="Proteomes" id="UP000284702">
    <property type="component" value="Unassembled WGS sequence"/>
</dbReference>
<feature type="compositionally biased region" description="Polar residues" evidence="1">
    <location>
        <begin position="339"/>
        <end position="350"/>
    </location>
</feature>
<sequence>MSLLDLPVDVISMDDAEDHMNFDVDLCKMEIFAEGRGMQRGKAIEAAAAPTSAFVADAFCPSYNLVEDGFDDGVDDFGGLHLDNTGFDSMSFYEYGPFSPVASPKAADLVLEKVHASFTTTNHSELTASAVSVVATMAAKLPPKYFKTVQSSPQKRRVVSRSWNQVKSFSFASSTACAEKTVPSSETLVTPTSIINMEPSREQEPMATLSKTPVRAAPTRRTATATPIQAKPVPVYCTPMLQLKKASTTNNLASHATMFVSPQVKTLSTRSSPSSSTAASQSGVGMNKWPLDKSNVALPPRYLQGPHASPEKKRVHSITFGKSASFSFSPSKSPRTALLHSSTTSISTGATDPPPVHAACAVPPVSGN</sequence>
<proteinExistence type="predicted"/>
<evidence type="ECO:0000256" key="1">
    <source>
        <dbReference type="SAM" id="MobiDB-lite"/>
    </source>
</evidence>
<protein>
    <submittedName>
        <fullName evidence="2">Uncharacterized protein</fullName>
    </submittedName>
</protein>
<feature type="compositionally biased region" description="Low complexity" evidence="1">
    <location>
        <begin position="324"/>
        <end position="334"/>
    </location>
</feature>
<dbReference type="EMBL" id="MZMZ02004943">
    <property type="protein sequence ID" value="RQM18955.1"/>
    <property type="molecule type" value="Genomic_DNA"/>
</dbReference>
<comment type="caution">
    <text evidence="2">The sequence shown here is derived from an EMBL/GenBank/DDBJ whole genome shotgun (WGS) entry which is preliminary data.</text>
</comment>
<gene>
    <name evidence="2" type="ORF">B5M09_004817</name>
</gene>
<feature type="compositionally biased region" description="Low complexity" evidence="1">
    <location>
        <begin position="268"/>
        <end position="282"/>
    </location>
</feature>
<name>A0A3R7W939_APHAT</name>
<evidence type="ECO:0000313" key="2">
    <source>
        <dbReference type="EMBL" id="RQM18955.1"/>
    </source>
</evidence>
<feature type="region of interest" description="Disordered" evidence="1">
    <location>
        <begin position="267"/>
        <end position="287"/>
    </location>
</feature>
<evidence type="ECO:0000313" key="3">
    <source>
        <dbReference type="Proteomes" id="UP000284702"/>
    </source>
</evidence>
<reference evidence="2" key="1">
    <citation type="submission" date="2018-07" db="EMBL/GenBank/DDBJ databases">
        <title>Annotation of Aphanomyces astaci genome assembly.</title>
        <authorList>
            <person name="Studholme D.J."/>
        </authorList>
    </citation>
    <scope>NUCLEOTIDE SEQUENCE [LARGE SCALE GENOMIC DNA]</scope>
    <source>
        <strain evidence="2">Pc</strain>
    </source>
</reference>
<keyword evidence="3" id="KW-1185">Reference proteome</keyword>
<dbReference type="AlphaFoldDB" id="A0A3R7W939"/>
<feature type="compositionally biased region" description="Low complexity" evidence="1">
    <location>
        <begin position="212"/>
        <end position="223"/>
    </location>
</feature>
<feature type="compositionally biased region" description="Low complexity" evidence="1">
    <location>
        <begin position="357"/>
        <end position="368"/>
    </location>
</feature>
<feature type="region of interest" description="Disordered" evidence="1">
    <location>
        <begin position="201"/>
        <end position="223"/>
    </location>
</feature>